<reference evidence="2" key="1">
    <citation type="submission" date="2023-04" db="EMBL/GenBank/DDBJ databases">
        <title>Phytophthora fragariaefolia NBRC 109709.</title>
        <authorList>
            <person name="Ichikawa N."/>
            <person name="Sato H."/>
            <person name="Tonouchi N."/>
        </authorList>
    </citation>
    <scope>NUCLEOTIDE SEQUENCE</scope>
    <source>
        <strain evidence="2">NBRC 109709</strain>
    </source>
</reference>
<accession>A0A9W6UFI2</accession>
<feature type="region of interest" description="Disordered" evidence="1">
    <location>
        <begin position="1535"/>
        <end position="1561"/>
    </location>
</feature>
<sequence length="1653" mass="184784">MIGENSARRDGNCSDVIGGKEAHREETHTHSGIAVGIMSRKAARVCGAATQIPLDGERVAGGAQCAWVRGTTEDVVVLAGVGDELQVADARAFCAGSVAVQRVVELPRDATLGTGNDGGKYGVAWVNTQRRETEVYVVDFQSGEVAANYLPTLNDEIVDAFVDASGAQIVAVGGVSGKLWGWNSYSYEYNKAAESWERCEWREIGETAIESSWAHFSSRGCFVNSAVMGNCFVLLRAIEFSNGSVVLERWTLDVDERWSTGSFSSVDIGNTDPDTTQGIRLFTNKSGTFAAIAIGCAMYHVNTDQDLRNSVVHRILLDHEIINGTWIDHNTAFAMLLANGTLTITRKGIREAVESRGSRTAHGILDVTRITLRRSWDMFESMYFKLIRIIHEQLAGDSVNCGRSRDPIDCIGKSVKLFEILTSLTIAMPEEFLRQLSTKVLSALSGRSTNGSDEALYYRQEMNAISRQVRILLAGVSETEDWWSYSFEATIFLHVYFAKTLQLVLNVRYDTTLAEERLIATSDALSSFQQVIEHDGYSTGAESLTKITKSCDSSFGRLKQLIVSYALMCSSLQVNGVVIDLGHFFSLDLPPGILKRKEIFCCFMKPRQSVVHSGSVQENDRLSDMIATAAEFAIEANALQLTMHFCLVSRSCMVHQCLQVLCGAAANMATDKPLPHGRLDVNKLHWLACEIYIGEIMAIFQQIGACRQFKHSMRAAECNVNALDFPDAIDREFDIYQDALSTMKDGHRAQCFIKDRLWEFSHHDTHLRARVICLISRIAWHLEAVHGEPNNLIRCSFGSVLFDPQIEELPAEAKTVQDSIMKVREIVTVTEAELRIPRFRQPADTQTMLSYKSQKLTRTLVLIAWALWIREKAAYCSRIYHRHVHDEKRDTEKAVLGAIAATCALHLNAVGILCGYTEELFSIQMALLEGAAMINPCKSVTAIAWGFPQRKILTKRLKRYKVVRQAVRLAALKAPLEEYEIQYENLKTRIRWAFHQIHKDQIYPETDDIDMLMSCYCDPEFFQILAVLTRSPTEVVIVSSSFTDSSNSMDETSNVVQEFSEASTVKAGLPLFAPDTVLKPASQIERVQNPPISGSQISRYEVMTLLREQTRCLEENICAVSFTSSHEESRPSILLESHDAAHKTKAEDTHLGLVHKITRSASEISPETTGEMSTELSNAQRMPRISLQIRTLNRPRYSPVSLKAGSPVNQQLKPTQRHDSIHNAIKLFRLRQEHICHVRSDKEDPISIKVGELTRTVSDSNTASDTHDPVLLSPHRQKLKYAGVKRKSSRSQRSSDQVKLSSSKEPVYPLRLAYGAEVARLKLLGRSTQLRNPSMKKRQFVNEQERTKSNTYEVKSRYAMPMAESTEAIELKTSSAQTNNIGEVAEPPVLVAKEMKNWAYQQNEIGPEKDSPVPHKVNKSEQIYSTPNVANSGSSQTDIGIQCRVFNDELTESHHMRRVRGPPPLNIADKFPIWVELGGVGSTGEKQHFKERKSFLQIARFGSREGAADSINNGSIEDSQLFPSSPTFSAILVPRKQSSGDSSNENQSDGHHSPTVGSVYAEEDRAIQQTNKMLRAKYRASYRQHYPARERLSRTSGDRDSASGIDTLIDLRDNMQRMTQRLRVLETCANSIDEEFKNSQKVSLHVSTDVFPT</sequence>
<feature type="compositionally biased region" description="Polar residues" evidence="1">
    <location>
        <begin position="1536"/>
        <end position="1547"/>
    </location>
</feature>
<feature type="region of interest" description="Disordered" evidence="1">
    <location>
        <begin position="1281"/>
        <end position="1302"/>
    </location>
</feature>
<dbReference type="Proteomes" id="UP001165121">
    <property type="component" value="Unassembled WGS sequence"/>
</dbReference>
<name>A0A9W6UFI2_9STRA</name>
<protein>
    <submittedName>
        <fullName evidence="2">Unnamed protein product</fullName>
    </submittedName>
</protein>
<evidence type="ECO:0000313" key="3">
    <source>
        <dbReference type="Proteomes" id="UP001165121"/>
    </source>
</evidence>
<feature type="region of interest" description="Disordered" evidence="1">
    <location>
        <begin position="1"/>
        <end position="29"/>
    </location>
</feature>
<evidence type="ECO:0000256" key="1">
    <source>
        <dbReference type="SAM" id="MobiDB-lite"/>
    </source>
</evidence>
<dbReference type="EMBL" id="BSXT01000654">
    <property type="protein sequence ID" value="GMF31834.1"/>
    <property type="molecule type" value="Genomic_DNA"/>
</dbReference>
<proteinExistence type="predicted"/>
<dbReference type="OrthoDB" id="125599at2759"/>
<gene>
    <name evidence="2" type="ORF">Pfra01_000741300</name>
</gene>
<organism evidence="2 3">
    <name type="scientific">Phytophthora fragariaefolia</name>
    <dbReference type="NCBI Taxonomy" id="1490495"/>
    <lineage>
        <taxon>Eukaryota</taxon>
        <taxon>Sar</taxon>
        <taxon>Stramenopiles</taxon>
        <taxon>Oomycota</taxon>
        <taxon>Peronosporomycetes</taxon>
        <taxon>Peronosporales</taxon>
        <taxon>Peronosporaceae</taxon>
        <taxon>Phytophthora</taxon>
    </lineage>
</organism>
<feature type="compositionally biased region" description="Basic residues" evidence="1">
    <location>
        <begin position="1281"/>
        <end position="1290"/>
    </location>
</feature>
<keyword evidence="3" id="KW-1185">Reference proteome</keyword>
<comment type="caution">
    <text evidence="2">The sequence shown here is derived from an EMBL/GenBank/DDBJ whole genome shotgun (WGS) entry which is preliminary data.</text>
</comment>
<evidence type="ECO:0000313" key="2">
    <source>
        <dbReference type="EMBL" id="GMF31834.1"/>
    </source>
</evidence>